<dbReference type="GO" id="GO:0004866">
    <property type="term" value="F:endopeptidase inhibitor activity"/>
    <property type="evidence" value="ECO:0007669"/>
    <property type="project" value="TreeGrafter"/>
</dbReference>
<keyword evidence="3" id="KW-1185">Reference proteome</keyword>
<evidence type="ECO:0000313" key="3">
    <source>
        <dbReference type="Proteomes" id="UP000053317"/>
    </source>
</evidence>
<gene>
    <name evidence="2" type="ORF">UCRPC4_g00989</name>
</gene>
<dbReference type="InterPro" id="IPR037045">
    <property type="entry name" value="S8pro/Inhibitor_I9_sf"/>
</dbReference>
<name>A0A0G2EY62_PHACM</name>
<dbReference type="OrthoDB" id="5518345at2759"/>
<accession>A0A0G2EY62</accession>
<reference evidence="2 3" key="2">
    <citation type="submission" date="2015-05" db="EMBL/GenBank/DDBJ databases">
        <authorList>
            <person name="Morales-Cruz A."/>
            <person name="Amrine K.C."/>
            <person name="Cantu D."/>
        </authorList>
    </citation>
    <scope>NUCLEOTIDE SEQUENCE [LARGE SCALE GENOMIC DNA]</scope>
    <source>
        <strain evidence="2">UCRPC4</strain>
    </source>
</reference>
<organism evidence="2 3">
    <name type="scientific">Phaeomoniella chlamydospora</name>
    <name type="common">Phaeoacremonium chlamydosporum</name>
    <dbReference type="NCBI Taxonomy" id="158046"/>
    <lineage>
        <taxon>Eukaryota</taxon>
        <taxon>Fungi</taxon>
        <taxon>Dikarya</taxon>
        <taxon>Ascomycota</taxon>
        <taxon>Pezizomycotina</taxon>
        <taxon>Eurotiomycetes</taxon>
        <taxon>Chaetothyriomycetidae</taxon>
        <taxon>Phaeomoniellales</taxon>
        <taxon>Phaeomoniellaceae</taxon>
        <taxon>Phaeomoniella</taxon>
    </lineage>
</organism>
<dbReference type="InterPro" id="IPR052471">
    <property type="entry name" value="PBI_I9"/>
</dbReference>
<evidence type="ECO:0000313" key="2">
    <source>
        <dbReference type="EMBL" id="KKY27547.1"/>
    </source>
</evidence>
<comment type="caution">
    <text evidence="2">The sequence shown here is derived from an EMBL/GenBank/DDBJ whole genome shotgun (WGS) entry which is preliminary data.</text>
</comment>
<dbReference type="Gene3D" id="3.30.70.80">
    <property type="entry name" value="Peptidase S8 propeptide/proteinase inhibitor I9"/>
    <property type="match status" value="1"/>
</dbReference>
<proteinExistence type="inferred from homology"/>
<dbReference type="SUPFAM" id="SSF54897">
    <property type="entry name" value="Protease propeptides/inhibitors"/>
    <property type="match status" value="1"/>
</dbReference>
<dbReference type="GO" id="GO:0042144">
    <property type="term" value="P:vacuole fusion, non-autophagic"/>
    <property type="evidence" value="ECO:0007669"/>
    <property type="project" value="TreeGrafter"/>
</dbReference>
<dbReference type="PANTHER" id="PTHR28288">
    <property type="entry name" value="PROTEASE B INHIBITOR 2"/>
    <property type="match status" value="1"/>
</dbReference>
<protein>
    <submittedName>
        <fullName evidence="2">Uncharacterized protein</fullName>
    </submittedName>
</protein>
<comment type="similarity">
    <text evidence="1">Belongs to the protease inhibitor I9 family.</text>
</comment>
<evidence type="ECO:0000256" key="1">
    <source>
        <dbReference type="ARBA" id="ARBA00038069"/>
    </source>
</evidence>
<dbReference type="Proteomes" id="UP000053317">
    <property type="component" value="Unassembled WGS sequence"/>
</dbReference>
<dbReference type="AlphaFoldDB" id="A0A0G2EY62"/>
<sequence>MPALYNVTLKKDASADELEKYVVFSDVPAFSSIPYSTTMAKEAAQKQGGTIKHTYTLIKGFTVEYADESVGILESNDHIHVEKDSEVKTQ</sequence>
<dbReference type="PANTHER" id="PTHR28288:SF2">
    <property type="entry name" value="PROTEASE B INHIBITOR 2"/>
    <property type="match status" value="1"/>
</dbReference>
<dbReference type="EMBL" id="LCWF01000023">
    <property type="protein sequence ID" value="KKY27547.1"/>
    <property type="molecule type" value="Genomic_DNA"/>
</dbReference>
<reference evidence="2 3" key="1">
    <citation type="submission" date="2015-05" db="EMBL/GenBank/DDBJ databases">
        <title>Distinctive expansion of gene families associated with plant cell wall degradation and secondary metabolism in the genomes of grapevine trunk pathogens.</title>
        <authorList>
            <person name="Lawrence D.P."/>
            <person name="Travadon R."/>
            <person name="Rolshausen P.E."/>
            <person name="Baumgartner K."/>
        </authorList>
    </citation>
    <scope>NUCLEOTIDE SEQUENCE [LARGE SCALE GENOMIC DNA]</scope>
    <source>
        <strain evidence="2">UCRPC4</strain>
    </source>
</reference>